<organism evidence="1 2">
    <name type="scientific">Yersinia mollaretii (strain ATCC 43969 / DSM 18520 / CIP 103324 / CNY 7263 / WAIP 204)</name>
    <dbReference type="NCBI Taxonomy" id="349967"/>
    <lineage>
        <taxon>Bacteria</taxon>
        <taxon>Pseudomonadati</taxon>
        <taxon>Pseudomonadota</taxon>
        <taxon>Gammaproteobacteria</taxon>
        <taxon>Enterobacterales</taxon>
        <taxon>Yersiniaceae</taxon>
        <taxon>Yersinia</taxon>
    </lineage>
</organism>
<comment type="caution">
    <text evidence="1">The sequence shown here is derived from an EMBL/GenBank/DDBJ whole genome shotgun (WGS) entry which is preliminary data.</text>
</comment>
<name>A0ABP2EHN7_YERMW</name>
<reference evidence="1" key="1">
    <citation type="submission" date="2008-12" db="EMBL/GenBank/DDBJ databases">
        <title>Annotation of the Yersinia mollaretii ATCC 43969 genome.</title>
        <authorList>
            <person name="Read T.D."/>
            <person name="Akmal A."/>
            <person name="Bishop-Lilly K."/>
            <person name="Chen P.E."/>
            <person name="Cook C."/>
            <person name="Kiley M.P."/>
            <person name="Lentz S."/>
            <person name="Mateczun A."/>
            <person name="Nagarajan N."/>
            <person name="Nolan N."/>
            <person name="Osborne B.I."/>
            <person name="Pop M."/>
            <person name="Sozhamannan S."/>
            <person name="Stewart A.C."/>
            <person name="Sulakvelidze A."/>
            <person name="Thomason B."/>
            <person name="Willner K."/>
            <person name="Zwick M.E."/>
        </authorList>
    </citation>
    <scope>NUCLEOTIDE SEQUENCE [LARGE SCALE GENOMIC DNA]</scope>
    <source>
        <strain evidence="1">ATCC 43969</strain>
    </source>
</reference>
<proteinExistence type="predicted"/>
<gene>
    <name evidence="1" type="ORF">ymoll0001_8700</name>
</gene>
<accession>A0ABP2EHN7</accession>
<keyword evidence="2" id="KW-1185">Reference proteome</keyword>
<evidence type="ECO:0000313" key="2">
    <source>
        <dbReference type="Proteomes" id="UP000003027"/>
    </source>
</evidence>
<dbReference type="EMBL" id="AALD02000014">
    <property type="protein sequence ID" value="EEQ10821.1"/>
    <property type="molecule type" value="Genomic_DNA"/>
</dbReference>
<protein>
    <submittedName>
        <fullName evidence="1">Uncharacterized protein</fullName>
    </submittedName>
</protein>
<evidence type="ECO:0000313" key="1">
    <source>
        <dbReference type="EMBL" id="EEQ10821.1"/>
    </source>
</evidence>
<sequence length="37" mass="4237">MSEILQITAHTLARKMAIFRRILIIKKPAEAGFINQL</sequence>
<dbReference type="Proteomes" id="UP000003027">
    <property type="component" value="Unassembled WGS sequence"/>
</dbReference>